<reference evidence="3" key="1">
    <citation type="submission" date="2016-10" db="EMBL/GenBank/DDBJ databases">
        <authorList>
            <person name="de Groot N.N."/>
        </authorList>
    </citation>
    <scope>NUCLEOTIDE SEQUENCE [LARGE SCALE GENOMIC DNA]</scope>
    <source>
        <strain evidence="3">DSM 15758</strain>
    </source>
</reference>
<feature type="domain" description="Type 4 fimbrial biogenesis protein PilX N-terminal" evidence="1">
    <location>
        <begin position="7"/>
        <end position="57"/>
    </location>
</feature>
<evidence type="ECO:0000313" key="3">
    <source>
        <dbReference type="Proteomes" id="UP000183046"/>
    </source>
</evidence>
<gene>
    <name evidence="2" type="ORF">SAMN05216279_105197</name>
</gene>
<proteinExistence type="predicted"/>
<evidence type="ECO:0000259" key="1">
    <source>
        <dbReference type="Pfam" id="PF14341"/>
    </source>
</evidence>
<evidence type="ECO:0000313" key="2">
    <source>
        <dbReference type="EMBL" id="SCZ35124.1"/>
    </source>
</evidence>
<dbReference type="EMBL" id="FMWB01000005">
    <property type="protein sequence ID" value="SCZ35124.1"/>
    <property type="molecule type" value="Genomic_DNA"/>
</dbReference>
<dbReference type="InterPro" id="IPR025746">
    <property type="entry name" value="PilX_N_dom"/>
</dbReference>
<dbReference type="AlphaFoldDB" id="A0A1G5ND74"/>
<comment type="caution">
    <text evidence="2">The sequence shown here is derived from an EMBL/GenBank/DDBJ whole genome shotgun (WGS) entry which is preliminary data.</text>
</comment>
<dbReference type="Proteomes" id="UP000183046">
    <property type="component" value="Unassembled WGS sequence"/>
</dbReference>
<accession>A0A1G5ND74</accession>
<protein>
    <submittedName>
        <fullName evidence="2">Type IV pilus assembly protein PilX</fullName>
    </submittedName>
</protein>
<sequence length="182" mass="19655">MKRRSQQGASLLIALIMLILITLLAVSSIQESTLQTRITGNLLEEKNLLAAAEAGLRDAERRLSKNGAPDGCPNPLTQKPCIQGFVPSTADGYKTDFVAKSLAYGDTSNPTTLDRNVHWYLRDIPQGANSSCSDPEKNARGEGCVSYYEVNAQAYKSDASSADAKPCSVDVVCLRAVISRQF</sequence>
<organism evidence="2 3">
    <name type="scientific">Pseudomonas oryzihabitans</name>
    <dbReference type="NCBI Taxonomy" id="47885"/>
    <lineage>
        <taxon>Bacteria</taxon>
        <taxon>Pseudomonadati</taxon>
        <taxon>Pseudomonadota</taxon>
        <taxon>Gammaproteobacteria</taxon>
        <taxon>Pseudomonadales</taxon>
        <taxon>Pseudomonadaceae</taxon>
        <taxon>Pseudomonas</taxon>
    </lineage>
</organism>
<dbReference type="RefSeq" id="WP_074583966.1">
    <property type="nucleotide sequence ID" value="NZ_CP183397.1"/>
</dbReference>
<name>A0A1G5ND74_9PSED</name>
<dbReference type="Pfam" id="PF14341">
    <property type="entry name" value="PilX_N"/>
    <property type="match status" value="1"/>
</dbReference>